<evidence type="ECO:0000256" key="8">
    <source>
        <dbReference type="ARBA" id="ARBA00023170"/>
    </source>
</evidence>
<dbReference type="InterPro" id="IPR001628">
    <property type="entry name" value="Znf_hrmn_rcpt"/>
</dbReference>
<name>A0A0T6BAY3_9SCAR</name>
<proteinExistence type="inferred from homology"/>
<evidence type="ECO:0000313" key="14">
    <source>
        <dbReference type="Proteomes" id="UP000051574"/>
    </source>
</evidence>
<dbReference type="Pfam" id="PF00104">
    <property type="entry name" value="Hormone_recep"/>
    <property type="match status" value="1"/>
</dbReference>
<reference evidence="13 14" key="1">
    <citation type="submission" date="2015-09" db="EMBL/GenBank/DDBJ databases">
        <title>Draft genome of the scarab beetle Oryctes borbonicus.</title>
        <authorList>
            <person name="Meyer J.M."/>
            <person name="Markov G.V."/>
            <person name="Baskaran P."/>
            <person name="Herrmann M."/>
            <person name="Sommer R.J."/>
            <person name="Roedelsperger C."/>
        </authorList>
    </citation>
    <scope>NUCLEOTIDE SEQUENCE [LARGE SCALE GENOMIC DNA]</scope>
    <source>
        <strain evidence="13">OB123</strain>
        <tissue evidence="13">Whole animal</tissue>
    </source>
</reference>
<evidence type="ECO:0000256" key="10">
    <source>
        <dbReference type="RuleBase" id="RU004334"/>
    </source>
</evidence>
<dbReference type="InterPro" id="IPR000536">
    <property type="entry name" value="Nucl_hrmn_rcpt_lig-bd"/>
</dbReference>
<evidence type="ECO:0000256" key="1">
    <source>
        <dbReference type="ARBA" id="ARBA00004123"/>
    </source>
</evidence>
<keyword evidence="3 10" id="KW-0863">Zinc-finger</keyword>
<dbReference type="SMART" id="SM00430">
    <property type="entry name" value="HOLI"/>
    <property type="match status" value="1"/>
</dbReference>
<dbReference type="PROSITE" id="PS51030">
    <property type="entry name" value="NUCLEAR_REC_DBD_2"/>
    <property type="match status" value="1"/>
</dbReference>
<dbReference type="SUPFAM" id="SSF57716">
    <property type="entry name" value="Glucocorticoid receptor-like (DNA-binding domain)"/>
    <property type="match status" value="1"/>
</dbReference>
<sequence length="512" mass="57764">MEQGLKSDLLGDKNRNNTNSLCLTVELCVVCGDRASGRHYGAISCEGCKGFFKRSIRKQLGYQCRGSKNCEVTKHHRNRCQYCRLQKCLACGMRSDCKCNCFFITCTYGTNLVVLAVQHERKPIIDKKEYQNNTGSTFNTNTNKIFIRKDLSTESPALLPSAFNPCDIALGPLFSKRIGGAAVAEFPYHMSPTQLSFEDDASMDSTNTGAGELSDALNVARDKQLISKALDSMARIQCLNGSDLSALSADDKYYDYDGPILQDQHVPFNLQTPGPVPPYLNTHFICESGSRLLFLSIHWARNIPAFQYLSSDVQIMLLKRCWAELFALGLAQCSQSLSLSTILAALISHIHASIAQEKMSAVKVKQVTDHIVKLQDYVSAMNRLHVDEHEYAYLKLITLFSADQPGLLIRKQVERMQERSFQALRMYISQSFPDDTDRFPRLLLRLPPLRALEPQIFEELFFAGLLGQVQIDSVIPYILRMGNSSVMNNFNTRQVKSEQMDQDFQFKKNVQH</sequence>
<evidence type="ECO:0000256" key="2">
    <source>
        <dbReference type="ARBA" id="ARBA00022723"/>
    </source>
</evidence>
<dbReference type="InterPro" id="IPR050274">
    <property type="entry name" value="Nuclear_hormone_rcpt_NR2"/>
</dbReference>
<dbReference type="PROSITE" id="PS51843">
    <property type="entry name" value="NR_LBD"/>
    <property type="match status" value="1"/>
</dbReference>
<dbReference type="PRINTS" id="PR00047">
    <property type="entry name" value="STROIDFINGER"/>
</dbReference>
<evidence type="ECO:0000256" key="5">
    <source>
        <dbReference type="ARBA" id="ARBA00023015"/>
    </source>
</evidence>
<dbReference type="InterPro" id="IPR035500">
    <property type="entry name" value="NHR-like_dom_sf"/>
</dbReference>
<dbReference type="SUPFAM" id="SSF48508">
    <property type="entry name" value="Nuclear receptor ligand-binding domain"/>
    <property type="match status" value="1"/>
</dbReference>
<keyword evidence="5 10" id="KW-0805">Transcription regulation</keyword>
<dbReference type="InterPro" id="IPR048246">
    <property type="entry name" value="NR2C1/2-like_LBD"/>
</dbReference>
<dbReference type="InterPro" id="IPR001723">
    <property type="entry name" value="Nuclear_hrmn_rcpt"/>
</dbReference>
<comment type="caution">
    <text evidence="13">The sequence shown here is derived from an EMBL/GenBank/DDBJ whole genome shotgun (WGS) entry which is preliminary data.</text>
</comment>
<dbReference type="GO" id="GO:0005634">
    <property type="term" value="C:nucleus"/>
    <property type="evidence" value="ECO:0007669"/>
    <property type="project" value="UniProtKB-SubCell"/>
</dbReference>
<gene>
    <name evidence="13" type="ORF">AMK59_425</name>
</gene>
<dbReference type="GO" id="GO:0008270">
    <property type="term" value="F:zinc ion binding"/>
    <property type="evidence" value="ECO:0007669"/>
    <property type="project" value="UniProtKB-KW"/>
</dbReference>
<dbReference type="PRINTS" id="PR00398">
    <property type="entry name" value="STRDHORMONER"/>
</dbReference>
<comment type="subcellular location">
    <subcellularLocation>
        <location evidence="1 10">Nucleus</location>
    </subcellularLocation>
</comment>
<protein>
    <submittedName>
        <fullName evidence="13">Nuclear receptor</fullName>
    </submittedName>
</protein>
<organism evidence="13 14">
    <name type="scientific">Oryctes borbonicus</name>
    <dbReference type="NCBI Taxonomy" id="1629725"/>
    <lineage>
        <taxon>Eukaryota</taxon>
        <taxon>Metazoa</taxon>
        <taxon>Ecdysozoa</taxon>
        <taxon>Arthropoda</taxon>
        <taxon>Hexapoda</taxon>
        <taxon>Insecta</taxon>
        <taxon>Pterygota</taxon>
        <taxon>Neoptera</taxon>
        <taxon>Endopterygota</taxon>
        <taxon>Coleoptera</taxon>
        <taxon>Polyphaga</taxon>
        <taxon>Scarabaeiformia</taxon>
        <taxon>Scarabaeidae</taxon>
        <taxon>Dynastinae</taxon>
        <taxon>Oryctes</taxon>
    </lineage>
</organism>
<dbReference type="EMBL" id="LJIG01002448">
    <property type="protein sequence ID" value="KRT84492.1"/>
    <property type="molecule type" value="Genomic_DNA"/>
</dbReference>
<feature type="domain" description="Nuclear receptor" evidence="11">
    <location>
        <begin position="25"/>
        <end position="100"/>
    </location>
</feature>
<dbReference type="AlphaFoldDB" id="A0A0T6BAY3"/>
<dbReference type="FunFam" id="1.10.565.10:FF:000041">
    <property type="entry name" value="Nuclear hormone receptor HR78"/>
    <property type="match status" value="1"/>
</dbReference>
<dbReference type="Proteomes" id="UP000051574">
    <property type="component" value="Unassembled WGS sequence"/>
</dbReference>
<dbReference type="GO" id="GO:0003700">
    <property type="term" value="F:DNA-binding transcription factor activity"/>
    <property type="evidence" value="ECO:0007669"/>
    <property type="project" value="InterPro"/>
</dbReference>
<dbReference type="GO" id="GO:0043565">
    <property type="term" value="F:sequence-specific DNA binding"/>
    <property type="evidence" value="ECO:0007669"/>
    <property type="project" value="InterPro"/>
</dbReference>
<dbReference type="InterPro" id="IPR013088">
    <property type="entry name" value="Znf_NHR/GATA"/>
</dbReference>
<dbReference type="CDD" id="cd06952">
    <property type="entry name" value="NR_LBD_TR2_like"/>
    <property type="match status" value="1"/>
</dbReference>
<keyword evidence="8 10" id="KW-0675">Receptor</keyword>
<dbReference type="SMART" id="SM00399">
    <property type="entry name" value="ZnF_C4"/>
    <property type="match status" value="1"/>
</dbReference>
<dbReference type="PANTHER" id="PTHR24083">
    <property type="entry name" value="NUCLEAR HORMONE RECEPTOR"/>
    <property type="match status" value="1"/>
</dbReference>
<dbReference type="PROSITE" id="PS00031">
    <property type="entry name" value="NUCLEAR_REC_DBD_1"/>
    <property type="match status" value="1"/>
</dbReference>
<keyword evidence="9 10" id="KW-0539">Nucleus</keyword>
<evidence type="ECO:0000256" key="9">
    <source>
        <dbReference type="ARBA" id="ARBA00023242"/>
    </source>
</evidence>
<dbReference type="Gene3D" id="3.30.50.10">
    <property type="entry name" value="Erythroid Transcription Factor GATA-1, subunit A"/>
    <property type="match status" value="1"/>
</dbReference>
<evidence type="ECO:0000256" key="6">
    <source>
        <dbReference type="ARBA" id="ARBA00023125"/>
    </source>
</evidence>
<keyword evidence="4 10" id="KW-0862">Zinc</keyword>
<comment type="similarity">
    <text evidence="10">Belongs to the nuclear hormone receptor family.</text>
</comment>
<evidence type="ECO:0000256" key="3">
    <source>
        <dbReference type="ARBA" id="ARBA00022771"/>
    </source>
</evidence>
<dbReference type="OrthoDB" id="40902at2759"/>
<feature type="domain" description="NR LBD" evidence="12">
    <location>
        <begin position="221"/>
        <end position="482"/>
    </location>
</feature>
<keyword evidence="6 10" id="KW-0238">DNA-binding</keyword>
<evidence type="ECO:0000259" key="12">
    <source>
        <dbReference type="PROSITE" id="PS51843"/>
    </source>
</evidence>
<evidence type="ECO:0000259" key="11">
    <source>
        <dbReference type="PROSITE" id="PS51030"/>
    </source>
</evidence>
<keyword evidence="2 10" id="KW-0479">Metal-binding</keyword>
<keyword evidence="14" id="KW-1185">Reference proteome</keyword>
<evidence type="ECO:0000256" key="4">
    <source>
        <dbReference type="ARBA" id="ARBA00022833"/>
    </source>
</evidence>
<dbReference type="Pfam" id="PF00105">
    <property type="entry name" value="zf-C4"/>
    <property type="match status" value="1"/>
</dbReference>
<evidence type="ECO:0000313" key="13">
    <source>
        <dbReference type="EMBL" id="KRT84492.1"/>
    </source>
</evidence>
<evidence type="ECO:0000256" key="7">
    <source>
        <dbReference type="ARBA" id="ARBA00023163"/>
    </source>
</evidence>
<accession>A0A0T6BAY3</accession>
<dbReference type="Gene3D" id="1.10.565.10">
    <property type="entry name" value="Retinoid X Receptor"/>
    <property type="match status" value="1"/>
</dbReference>
<keyword evidence="7 10" id="KW-0804">Transcription</keyword>